<feature type="region of interest" description="Disordered" evidence="1">
    <location>
        <begin position="1"/>
        <end position="25"/>
    </location>
</feature>
<feature type="transmembrane region" description="Helical" evidence="2">
    <location>
        <begin position="256"/>
        <end position="275"/>
    </location>
</feature>
<evidence type="ECO:0008006" key="5">
    <source>
        <dbReference type="Google" id="ProtNLM"/>
    </source>
</evidence>
<comment type="caution">
    <text evidence="3">The sequence shown here is derived from an EMBL/GenBank/DDBJ whole genome shotgun (WGS) entry which is preliminary data.</text>
</comment>
<feature type="transmembrane region" description="Helical" evidence="2">
    <location>
        <begin position="58"/>
        <end position="78"/>
    </location>
</feature>
<feature type="transmembrane region" description="Helical" evidence="2">
    <location>
        <begin position="206"/>
        <end position="227"/>
    </location>
</feature>
<feature type="transmembrane region" description="Helical" evidence="2">
    <location>
        <begin position="177"/>
        <end position="199"/>
    </location>
</feature>
<sequence length="284" mass="29736">MTATTPTTAGDTSGGTAGSRGVSARARRDTADVTIRPVPFHRLLDVELRKTLDTRAGAWLLASIALIACLVVGVFALWGNEDELDMQSFASTISFPMLLVLPMVAVLAVTSEWTQRSALTTFALVPRRGRVVGAKAAAALLVAVAASAVQLGASALGAVAAAAFRGLDARWDLPLDLALRLALLNVVAVAVGFAWAVLIRASAPALVAYLTFVLVLPMLSGIVAAVSDWYSEHSAWLDLSSTMLVLSAPSVSGEEWAQLGTAALLWVGVPLAVGLRRLVRVEIR</sequence>
<evidence type="ECO:0000256" key="1">
    <source>
        <dbReference type="SAM" id="MobiDB-lite"/>
    </source>
</evidence>
<proteinExistence type="predicted"/>
<evidence type="ECO:0000313" key="4">
    <source>
        <dbReference type="Proteomes" id="UP001501138"/>
    </source>
</evidence>
<gene>
    <name evidence="3" type="ORF">GCM10009809_00240</name>
</gene>
<feature type="compositionally biased region" description="Low complexity" evidence="1">
    <location>
        <begin position="1"/>
        <end position="11"/>
    </location>
</feature>
<dbReference type="Proteomes" id="UP001501138">
    <property type="component" value="Unassembled WGS sequence"/>
</dbReference>
<evidence type="ECO:0000256" key="2">
    <source>
        <dbReference type="SAM" id="Phobius"/>
    </source>
</evidence>
<keyword evidence="2" id="KW-0812">Transmembrane</keyword>
<name>A0ABN2IM93_9MICO</name>
<dbReference type="EMBL" id="BAAAPM010000001">
    <property type="protein sequence ID" value="GAA1707870.1"/>
    <property type="molecule type" value="Genomic_DNA"/>
</dbReference>
<accession>A0ABN2IM93</accession>
<keyword evidence="4" id="KW-1185">Reference proteome</keyword>
<organism evidence="3 4">
    <name type="scientific">Isoptericola hypogeus</name>
    <dbReference type="NCBI Taxonomy" id="300179"/>
    <lineage>
        <taxon>Bacteria</taxon>
        <taxon>Bacillati</taxon>
        <taxon>Actinomycetota</taxon>
        <taxon>Actinomycetes</taxon>
        <taxon>Micrococcales</taxon>
        <taxon>Promicromonosporaceae</taxon>
        <taxon>Isoptericola</taxon>
    </lineage>
</organism>
<keyword evidence="2" id="KW-1133">Transmembrane helix</keyword>
<feature type="transmembrane region" description="Helical" evidence="2">
    <location>
        <begin position="137"/>
        <end position="165"/>
    </location>
</feature>
<reference evidence="3 4" key="1">
    <citation type="journal article" date="2019" name="Int. J. Syst. Evol. Microbiol.">
        <title>The Global Catalogue of Microorganisms (GCM) 10K type strain sequencing project: providing services to taxonomists for standard genome sequencing and annotation.</title>
        <authorList>
            <consortium name="The Broad Institute Genomics Platform"/>
            <consortium name="The Broad Institute Genome Sequencing Center for Infectious Disease"/>
            <person name="Wu L."/>
            <person name="Ma J."/>
        </authorList>
    </citation>
    <scope>NUCLEOTIDE SEQUENCE [LARGE SCALE GENOMIC DNA]</scope>
    <source>
        <strain evidence="3 4">JCM 15589</strain>
    </source>
</reference>
<protein>
    <recommendedName>
        <fullName evidence="5">ABC-2 type transport system permease protein</fullName>
    </recommendedName>
</protein>
<feature type="transmembrane region" description="Helical" evidence="2">
    <location>
        <begin position="90"/>
        <end position="109"/>
    </location>
</feature>
<dbReference type="RefSeq" id="WP_344244420.1">
    <property type="nucleotide sequence ID" value="NZ_BAAAPM010000001.1"/>
</dbReference>
<keyword evidence="2" id="KW-0472">Membrane</keyword>
<evidence type="ECO:0000313" key="3">
    <source>
        <dbReference type="EMBL" id="GAA1707870.1"/>
    </source>
</evidence>